<feature type="signal peptide" evidence="10">
    <location>
        <begin position="1"/>
        <end position="22"/>
    </location>
</feature>
<dbReference type="RefSeq" id="XP_001748420.1">
    <property type="nucleotide sequence ID" value="XM_001748368.1"/>
</dbReference>
<comment type="similarity">
    <text evidence="2 9">Belongs to the glycosyl hydrolase 47 family.</text>
</comment>
<feature type="active site" description="Proton donor" evidence="7">
    <location>
        <position position="295"/>
    </location>
</feature>
<feature type="binding site" evidence="8">
    <location>
        <position position="368"/>
    </location>
    <ligand>
        <name>Ca(2+)</name>
        <dbReference type="ChEBI" id="CHEBI:29108"/>
    </ligand>
</feature>
<name>A9V6F6_MONBE</name>
<evidence type="ECO:0000256" key="5">
    <source>
        <dbReference type="ARBA" id="ARBA00023157"/>
    </source>
</evidence>
<keyword evidence="3 10" id="KW-0732">Signal</keyword>
<evidence type="ECO:0000256" key="4">
    <source>
        <dbReference type="ARBA" id="ARBA00022824"/>
    </source>
</evidence>
<dbReference type="Pfam" id="PF07915">
    <property type="entry name" value="PRKCSH"/>
    <property type="match status" value="1"/>
</dbReference>
<dbReference type="SUPFAM" id="SSF50911">
    <property type="entry name" value="Mannose 6-phosphate receptor domain"/>
    <property type="match status" value="1"/>
</dbReference>
<keyword evidence="9" id="KW-0326">Glycosidase</keyword>
<dbReference type="SUPFAM" id="SSF48225">
    <property type="entry name" value="Seven-hairpin glycosidases"/>
    <property type="match status" value="1"/>
</dbReference>
<feature type="active site" evidence="7">
    <location>
        <position position="202"/>
    </location>
</feature>
<dbReference type="STRING" id="81824.A9V6F6"/>
<evidence type="ECO:0000256" key="6">
    <source>
        <dbReference type="ARBA" id="ARBA00023180"/>
    </source>
</evidence>
<dbReference type="GO" id="GO:0005975">
    <property type="term" value="P:carbohydrate metabolic process"/>
    <property type="evidence" value="ECO:0007669"/>
    <property type="project" value="InterPro"/>
</dbReference>
<dbReference type="Gene3D" id="1.50.10.10">
    <property type="match status" value="2"/>
</dbReference>
<evidence type="ECO:0000256" key="2">
    <source>
        <dbReference type="ARBA" id="ARBA00007658"/>
    </source>
</evidence>
<dbReference type="AlphaFoldDB" id="A9V6F6"/>
<dbReference type="Proteomes" id="UP000001357">
    <property type="component" value="Unassembled WGS sequence"/>
</dbReference>
<keyword evidence="4" id="KW-0256">Endoplasmic reticulum</keyword>
<dbReference type="PRINTS" id="PR00747">
    <property type="entry name" value="GLYHDRLASE47"/>
</dbReference>
<dbReference type="Pfam" id="PF01532">
    <property type="entry name" value="Glyco_hydro_47"/>
    <property type="match status" value="2"/>
</dbReference>
<comment type="subcellular location">
    <subcellularLocation>
        <location evidence="1">Endoplasmic reticulum</location>
    </subcellularLocation>
</comment>
<dbReference type="GO" id="GO:0016020">
    <property type="term" value="C:membrane"/>
    <property type="evidence" value="ECO:0007669"/>
    <property type="project" value="InterPro"/>
</dbReference>
<feature type="domain" description="MRH" evidence="11">
    <location>
        <begin position="501"/>
        <end position="636"/>
    </location>
</feature>
<proteinExistence type="inferred from homology"/>
<dbReference type="GO" id="GO:0005509">
    <property type="term" value="F:calcium ion binding"/>
    <property type="evidence" value="ECO:0007669"/>
    <property type="project" value="InterPro"/>
</dbReference>
<feature type="active site" evidence="7">
    <location>
        <position position="316"/>
    </location>
</feature>
<dbReference type="PANTHER" id="PTHR45679">
    <property type="entry name" value="ER DEGRADATION-ENHANCING ALPHA-MANNOSIDASE-LIKE PROTEIN 2"/>
    <property type="match status" value="1"/>
</dbReference>
<keyword evidence="13" id="KW-1185">Reference proteome</keyword>
<dbReference type="GO" id="GO:0030968">
    <property type="term" value="P:endoplasmic reticulum unfolded protein response"/>
    <property type="evidence" value="ECO:0000318"/>
    <property type="project" value="GO_Central"/>
</dbReference>
<dbReference type="InterPro" id="IPR044674">
    <property type="entry name" value="EDEM1/2/3"/>
</dbReference>
<dbReference type="Gene3D" id="2.70.130.10">
    <property type="entry name" value="Mannose-6-phosphate receptor binding domain"/>
    <property type="match status" value="1"/>
</dbReference>
<dbReference type="InterPro" id="IPR036026">
    <property type="entry name" value="Seven-hairpin_glycosidases"/>
</dbReference>
<dbReference type="GO" id="GO:0097466">
    <property type="term" value="P:ubiquitin-dependent glycoprotein ERAD pathway"/>
    <property type="evidence" value="ECO:0000318"/>
    <property type="project" value="GO_Central"/>
</dbReference>
<keyword evidence="9" id="KW-0378">Hydrolase</keyword>
<dbReference type="PROSITE" id="PS51914">
    <property type="entry name" value="MRH"/>
    <property type="match status" value="1"/>
</dbReference>
<evidence type="ECO:0000256" key="7">
    <source>
        <dbReference type="PIRSR" id="PIRSR601382-1"/>
    </source>
</evidence>
<feature type="chain" id="PRO_5002742736" description="alpha-1,2-Mannosidase" evidence="10">
    <location>
        <begin position="23"/>
        <end position="656"/>
    </location>
</feature>
<evidence type="ECO:0000259" key="11">
    <source>
        <dbReference type="PROSITE" id="PS51914"/>
    </source>
</evidence>
<gene>
    <name evidence="12" type="ORF">MONBRDRAFT_33664</name>
</gene>
<dbReference type="InterPro" id="IPR001382">
    <property type="entry name" value="Glyco_hydro_47"/>
</dbReference>
<evidence type="ECO:0000256" key="8">
    <source>
        <dbReference type="PIRSR" id="PIRSR601382-2"/>
    </source>
</evidence>
<organism evidence="12 13">
    <name type="scientific">Monosiga brevicollis</name>
    <name type="common">Choanoflagellate</name>
    <dbReference type="NCBI Taxonomy" id="81824"/>
    <lineage>
        <taxon>Eukaryota</taxon>
        <taxon>Choanoflagellata</taxon>
        <taxon>Craspedida</taxon>
        <taxon>Salpingoecidae</taxon>
        <taxon>Monosiga</taxon>
    </lineage>
</organism>
<dbReference type="KEGG" id="mbr:MONBRDRAFT_33664"/>
<dbReference type="InterPro" id="IPR009011">
    <property type="entry name" value="Man6P_isomerase_rcpt-bd_dom_sf"/>
</dbReference>
<feature type="active site" description="Proton donor" evidence="7">
    <location>
        <position position="135"/>
    </location>
</feature>
<dbReference type="EC" id="3.2.1.-" evidence="9"/>
<dbReference type="GeneID" id="5893562"/>
<dbReference type="eggNOG" id="KOG2429">
    <property type="taxonomic scope" value="Eukaryota"/>
</dbReference>
<keyword evidence="8" id="KW-0479">Metal-binding</keyword>
<dbReference type="GO" id="GO:0004571">
    <property type="term" value="F:mannosyl-oligosaccharide 1,2-alpha-mannosidase activity"/>
    <property type="evidence" value="ECO:0007669"/>
    <property type="project" value="InterPro"/>
</dbReference>
<evidence type="ECO:0000313" key="13">
    <source>
        <dbReference type="Proteomes" id="UP000001357"/>
    </source>
</evidence>
<protein>
    <recommendedName>
        <fullName evidence="9">alpha-1,2-Mannosidase</fullName>
        <ecNumber evidence="9">3.2.1.-</ecNumber>
    </recommendedName>
</protein>
<keyword evidence="5" id="KW-1015">Disulfide bond</keyword>
<dbReference type="GO" id="GO:1904380">
    <property type="term" value="P:endoplasmic reticulum mannose trimming"/>
    <property type="evidence" value="ECO:0007669"/>
    <property type="project" value="InterPro"/>
</dbReference>
<reference evidence="12 13" key="1">
    <citation type="journal article" date="2008" name="Nature">
        <title>The genome of the choanoflagellate Monosiga brevicollis and the origin of metazoans.</title>
        <authorList>
            <consortium name="JGI Sequencing"/>
            <person name="King N."/>
            <person name="Westbrook M.J."/>
            <person name="Young S.L."/>
            <person name="Kuo A."/>
            <person name="Abedin M."/>
            <person name="Chapman J."/>
            <person name="Fairclough S."/>
            <person name="Hellsten U."/>
            <person name="Isogai Y."/>
            <person name="Letunic I."/>
            <person name="Marr M."/>
            <person name="Pincus D."/>
            <person name="Putnam N."/>
            <person name="Rokas A."/>
            <person name="Wright K.J."/>
            <person name="Zuzow R."/>
            <person name="Dirks W."/>
            <person name="Good M."/>
            <person name="Goodstein D."/>
            <person name="Lemons D."/>
            <person name="Li W."/>
            <person name="Lyons J.B."/>
            <person name="Morris A."/>
            <person name="Nichols S."/>
            <person name="Richter D.J."/>
            <person name="Salamov A."/>
            <person name="Bork P."/>
            <person name="Lim W.A."/>
            <person name="Manning G."/>
            <person name="Miller W.T."/>
            <person name="McGinnis W."/>
            <person name="Shapiro H."/>
            <person name="Tjian R."/>
            <person name="Grigoriev I.V."/>
            <person name="Rokhsar D."/>
        </authorList>
    </citation>
    <scope>NUCLEOTIDE SEQUENCE [LARGE SCALE GENOMIC DNA]</scope>
    <source>
        <strain evidence="13">MX1 / ATCC 50154</strain>
    </source>
</reference>
<comment type="cofactor">
    <cofactor evidence="8">
        <name>Ca(2+)</name>
        <dbReference type="ChEBI" id="CHEBI:29108"/>
    </cofactor>
</comment>
<dbReference type="EMBL" id="CH991563">
    <property type="protein sequence ID" value="EDQ86875.1"/>
    <property type="molecule type" value="Genomic_DNA"/>
</dbReference>
<dbReference type="InterPro" id="IPR012913">
    <property type="entry name" value="OS9-like_dom"/>
</dbReference>
<dbReference type="PANTHER" id="PTHR45679:SF6">
    <property type="entry name" value="ER DEGRADATION-ENHANCING ALPHA-MANNOSIDASE-LIKE PROTEIN 2"/>
    <property type="match status" value="1"/>
</dbReference>
<evidence type="ECO:0000313" key="12">
    <source>
        <dbReference type="EMBL" id="EDQ86875.1"/>
    </source>
</evidence>
<dbReference type="InterPro" id="IPR044865">
    <property type="entry name" value="MRH_dom"/>
</dbReference>
<evidence type="ECO:0000256" key="10">
    <source>
        <dbReference type="SAM" id="SignalP"/>
    </source>
</evidence>
<keyword evidence="8" id="KW-0106">Calcium</keyword>
<evidence type="ECO:0000256" key="9">
    <source>
        <dbReference type="RuleBase" id="RU361193"/>
    </source>
</evidence>
<dbReference type="InParanoid" id="A9V6F6"/>
<evidence type="ECO:0000256" key="1">
    <source>
        <dbReference type="ARBA" id="ARBA00004240"/>
    </source>
</evidence>
<accession>A9V6F6</accession>
<keyword evidence="6" id="KW-0325">Glycoprotein</keyword>
<sequence length="656" mass="73152">MVGMGGVHRVVGLVLGLVGWLGQPWSWAGASSVGDDLWYPTRVRNLTQYRLQRREEVRQMFYHGFDNYMEHAFPHDELQPLSCTGRDTWGPYSLTLIDSLDTLHVLGNASAFEAGLRVTIRDLNFDIDKNVSVFETTIRMLGGLLSAHLVAADLKAQDQLQGPYHQELLDLATDLGDRLLPAFDTPTGRWTLLDAGIGSNQDSFYEYLVKGYIMLGDEEYLHMLEPLYAATATKMKVNDWYFDANMKSGAKSLPWFTALSAFWPGLQALYGDVAAAHRTLLNFQDVWRLFGFVPEAYNLNTGEFPFDLKAYFLRPELAESLMYTYRATKSHALGDRMESFFLSETLKYLFLLFDEDNFIHRGGHVFNTEAHYFPILGQGIAQPPAEPTAALLQDPEAKLKAAQKTQAGLAEPTVPEMPSANRIKVTGSDEEAEALLSKIKAQVAEAKAAGEKPDVRDLLQEAVKAGIIAMKEDKPTSPADAAPAAPADTLTRLERLQTLVDACFKHEADYWTYEVCFGRFARQYHQEKGTIQIEYSLGVRHVAEAVRAAETLDQVQTVMDGVDVRGYVEQANTPLVLRHVFEHGDTCVPGLSRRATVHYQCDPSLRDLPKQFTMSVSELEQCLYNVSISSGLLCPSGLTPPAELMDSSEHTETNLS</sequence>
<dbReference type="InterPro" id="IPR012341">
    <property type="entry name" value="6hp_glycosidase-like_sf"/>
</dbReference>
<dbReference type="GO" id="GO:0044322">
    <property type="term" value="C:endoplasmic reticulum quality control compartment"/>
    <property type="evidence" value="ECO:0007669"/>
    <property type="project" value="GOC"/>
</dbReference>
<evidence type="ECO:0000256" key="3">
    <source>
        <dbReference type="ARBA" id="ARBA00022729"/>
    </source>
</evidence>
<dbReference type="GO" id="GO:0005783">
    <property type="term" value="C:endoplasmic reticulum"/>
    <property type="evidence" value="ECO:0000318"/>
    <property type="project" value="GO_Central"/>
</dbReference>